<evidence type="ECO:0000313" key="3">
    <source>
        <dbReference type="Proteomes" id="UP000441754"/>
    </source>
</evidence>
<accession>A0A7K0EKA5</accession>
<dbReference type="Proteomes" id="UP000441754">
    <property type="component" value="Unassembled WGS sequence"/>
</dbReference>
<protein>
    <submittedName>
        <fullName evidence="2">Uncharacterized protein</fullName>
    </submittedName>
</protein>
<organism evidence="2 3">
    <name type="scientific">Larkinella terrae</name>
    <dbReference type="NCBI Taxonomy" id="2025311"/>
    <lineage>
        <taxon>Bacteria</taxon>
        <taxon>Pseudomonadati</taxon>
        <taxon>Bacteroidota</taxon>
        <taxon>Cytophagia</taxon>
        <taxon>Cytophagales</taxon>
        <taxon>Spirosomataceae</taxon>
        <taxon>Larkinella</taxon>
    </lineage>
</organism>
<evidence type="ECO:0000313" key="2">
    <source>
        <dbReference type="EMBL" id="MRS61906.1"/>
    </source>
</evidence>
<sequence length="61" mass="6926">MAKQNQKPKTPQSEKNPELATDQALKEKAQQKLEALLKSREVSLETDEPEDADESQEETNE</sequence>
<dbReference type="EMBL" id="WJXZ01000006">
    <property type="protein sequence ID" value="MRS61906.1"/>
    <property type="molecule type" value="Genomic_DNA"/>
</dbReference>
<dbReference type="RefSeq" id="WP_154175295.1">
    <property type="nucleotide sequence ID" value="NZ_WJXZ01000006.1"/>
</dbReference>
<feature type="compositionally biased region" description="Acidic residues" evidence="1">
    <location>
        <begin position="44"/>
        <end position="61"/>
    </location>
</feature>
<name>A0A7K0EKA5_9BACT</name>
<feature type="compositionally biased region" description="Polar residues" evidence="1">
    <location>
        <begin position="1"/>
        <end position="14"/>
    </location>
</feature>
<gene>
    <name evidence="2" type="ORF">GJJ30_11460</name>
</gene>
<evidence type="ECO:0000256" key="1">
    <source>
        <dbReference type="SAM" id="MobiDB-lite"/>
    </source>
</evidence>
<dbReference type="AlphaFoldDB" id="A0A7K0EKA5"/>
<keyword evidence="3" id="KW-1185">Reference proteome</keyword>
<comment type="caution">
    <text evidence="2">The sequence shown here is derived from an EMBL/GenBank/DDBJ whole genome shotgun (WGS) entry which is preliminary data.</text>
</comment>
<proteinExistence type="predicted"/>
<feature type="region of interest" description="Disordered" evidence="1">
    <location>
        <begin position="1"/>
        <end position="61"/>
    </location>
</feature>
<reference evidence="2 3" key="1">
    <citation type="journal article" date="2018" name="Antonie Van Leeuwenhoek">
        <title>Larkinella terrae sp. nov., isolated from soil on Jeju Island, South Korea.</title>
        <authorList>
            <person name="Ten L.N."/>
            <person name="Jeon J."/>
            <person name="Park S.J."/>
            <person name="Park S."/>
            <person name="Lee S.Y."/>
            <person name="Kim M.K."/>
            <person name="Jung H.Y."/>
        </authorList>
    </citation>
    <scope>NUCLEOTIDE SEQUENCE [LARGE SCALE GENOMIC DNA]</scope>
    <source>
        <strain evidence="2 3">KCTC 52001</strain>
    </source>
</reference>
<feature type="compositionally biased region" description="Basic and acidic residues" evidence="1">
    <location>
        <begin position="24"/>
        <end position="43"/>
    </location>
</feature>